<accession>A0A8J7LZ93</accession>
<comment type="caution">
    <text evidence="5">The sequence shown here is derived from an EMBL/GenBank/DDBJ whole genome shotgun (WGS) entry which is preliminary data.</text>
</comment>
<dbReference type="Gene3D" id="2.40.100.10">
    <property type="entry name" value="Cyclophilin-like"/>
    <property type="match status" value="1"/>
</dbReference>
<organism evidence="5 6">
    <name type="scientific">Snuella sedimenti</name>
    <dbReference type="NCBI Taxonomy" id="2798802"/>
    <lineage>
        <taxon>Bacteria</taxon>
        <taxon>Pseudomonadati</taxon>
        <taxon>Bacteroidota</taxon>
        <taxon>Flavobacteriia</taxon>
        <taxon>Flavobacteriales</taxon>
        <taxon>Flavobacteriaceae</taxon>
        <taxon>Snuella</taxon>
    </lineage>
</organism>
<evidence type="ECO:0000313" key="5">
    <source>
        <dbReference type="EMBL" id="MBJ6369866.1"/>
    </source>
</evidence>
<dbReference type="SMART" id="SM00797">
    <property type="entry name" value="AHS2"/>
    <property type="match status" value="1"/>
</dbReference>
<keyword evidence="3" id="KW-0067">ATP-binding</keyword>
<dbReference type="GO" id="GO:0005524">
    <property type="term" value="F:ATP binding"/>
    <property type="evidence" value="ECO:0007669"/>
    <property type="project" value="UniProtKB-KW"/>
</dbReference>
<evidence type="ECO:0000259" key="4">
    <source>
        <dbReference type="SMART" id="SM00797"/>
    </source>
</evidence>
<evidence type="ECO:0000256" key="3">
    <source>
        <dbReference type="ARBA" id="ARBA00022840"/>
    </source>
</evidence>
<protein>
    <submittedName>
        <fullName evidence="5">Biotin-dependent carboxyltransferase family protein</fullName>
    </submittedName>
</protein>
<evidence type="ECO:0000256" key="1">
    <source>
        <dbReference type="ARBA" id="ARBA00022741"/>
    </source>
</evidence>
<dbReference type="PANTHER" id="PTHR43309">
    <property type="entry name" value="5-OXOPROLINASE SUBUNIT C"/>
    <property type="match status" value="1"/>
</dbReference>
<evidence type="ECO:0000313" key="6">
    <source>
        <dbReference type="Proteomes" id="UP000610931"/>
    </source>
</evidence>
<dbReference type="Pfam" id="PF02626">
    <property type="entry name" value="CT_A_B"/>
    <property type="match status" value="1"/>
</dbReference>
<dbReference type="GO" id="GO:0016787">
    <property type="term" value="F:hydrolase activity"/>
    <property type="evidence" value="ECO:0007669"/>
    <property type="project" value="UniProtKB-KW"/>
</dbReference>
<dbReference type="PANTHER" id="PTHR43309:SF3">
    <property type="entry name" value="5-OXOPROLINASE SUBUNIT C"/>
    <property type="match status" value="1"/>
</dbReference>
<dbReference type="RefSeq" id="WP_199116990.1">
    <property type="nucleotide sequence ID" value="NZ_JAELVQ010000050.1"/>
</dbReference>
<dbReference type="InterPro" id="IPR052708">
    <property type="entry name" value="PxpC"/>
</dbReference>
<keyword evidence="6" id="KW-1185">Reference proteome</keyword>
<dbReference type="EMBL" id="JAELVQ010000050">
    <property type="protein sequence ID" value="MBJ6369866.1"/>
    <property type="molecule type" value="Genomic_DNA"/>
</dbReference>
<reference evidence="5" key="1">
    <citation type="submission" date="2020-12" db="EMBL/GenBank/DDBJ databases">
        <title>Snuella sp. nov., isolated from sediment in Incheon.</title>
        <authorList>
            <person name="Kim W."/>
        </authorList>
    </citation>
    <scope>NUCLEOTIDE SEQUENCE</scope>
    <source>
        <strain evidence="5">CAU 1569</strain>
    </source>
</reference>
<proteinExistence type="predicted"/>
<keyword evidence="2" id="KW-0378">Hydrolase</keyword>
<sequence>MIKVLRSGFYSSIQDLGRQGVMHYGVPQSGAMDRYAARLANMLLGNEETAAVMEITMTGPVLEFETDTYICLSGAEMSPKLNDSIIAVNKPIKVLAGDVLSFGKLQTGFRSYLAVLGGLLTETVLHSRSMYQGITKQVTLFKNDVLPIASSKPLNTMHHANIRPNSTYLTENRLAVFKGPEFGMLSREQQEHLLSFQFSISKTHNRMGYHLKERLEHNLGSIITSPVLPGTVQLTPSGTLIVLMRDCQTTGGYPRILQLSEMAMHTLAQKFTGQTVRFKLL</sequence>
<dbReference type="AlphaFoldDB" id="A0A8J7LZ93"/>
<gene>
    <name evidence="5" type="ORF">JF259_17420</name>
</gene>
<keyword evidence="1" id="KW-0547">Nucleotide-binding</keyword>
<name>A0A8J7LZ93_9FLAO</name>
<dbReference type="InterPro" id="IPR003778">
    <property type="entry name" value="CT_A_B"/>
</dbReference>
<feature type="domain" description="Carboxyltransferase" evidence="4">
    <location>
        <begin position="23"/>
        <end position="281"/>
    </location>
</feature>
<dbReference type="InterPro" id="IPR029000">
    <property type="entry name" value="Cyclophilin-like_dom_sf"/>
</dbReference>
<evidence type="ECO:0000256" key="2">
    <source>
        <dbReference type="ARBA" id="ARBA00022801"/>
    </source>
</evidence>
<dbReference type="NCBIfam" id="TIGR00724">
    <property type="entry name" value="urea_amlyse_rel"/>
    <property type="match status" value="1"/>
</dbReference>
<dbReference type="Proteomes" id="UP000610931">
    <property type="component" value="Unassembled WGS sequence"/>
</dbReference>